<dbReference type="EMBL" id="CM026431">
    <property type="protein sequence ID" value="KAG0560041.1"/>
    <property type="molecule type" value="Genomic_DNA"/>
</dbReference>
<evidence type="ECO:0000256" key="1">
    <source>
        <dbReference type="SAM" id="MobiDB-lite"/>
    </source>
</evidence>
<sequence length="857" mass="91004">MGLPGPSSEATDDSWPRGAFARSSGGATLIPHDRHEEASYAGQEISESSSHGGNVPYGGGVVSDIKKTKTGVPDYRSCTGRSDGELLSKIDGNSDVEDNTVWAYPLSNSSSVRNKAAARSGFDGNNLFRPQKGAPVAGAPTSIIVGFEAQTATSSHSTISKGSSDNGKVLQALQDDLAGFSLSSGPVDAGVNDMGSINIRKRTSSPLTDMLASGQDSGVLGFGDSDDQDSKDMDDDEPSPESFPHKVGNTGNATSIPVPIPRFVDRDHAVRERGRTLPVQTDGPVLASIVVSKPCMGGKQTGSNELPTSPNVNALGGTFLSINPEYLPRGFRSARPGVPPVMSLSPLGPRWVSPASMSLSPGLSSPGRYRDWDLAVSNGLMSPTQRHLKWGPDCYRSEPSNEVEAAATLVDGAFDDSNHVNQFSFGNFQRQQGAGSWGIDAYSPPPGGLKSPVGSLGVLNRRSLVGSFEESLLSGRFLAGKASQKLDGFLALLSITGGSWSPPIKKLPFSVMCVDGDSSLPYFASIDLAGNSPGSKSSRVARFKVPGKGRVQLVLSNPEKTPVHTFVCSYDLTDMPPGTKTFLRHKVSLASGAHSTAPGREICRTGSDCHLSRLSALGSRCSFSNFSSSMSSSKKSSKDVYRRENYQGLESDSQLRPGADNMVTDETKPPTSKTRSGVKSSMDCNQTQLDPGGICGPSVKVDCKERDKPPANGGILLFKNLEGQAGDAIFDQDLSEDVSEQGGQNGEFGKRRPPSVGIHGSPYGGTRGEGTGGVLKYALHLRFMCPPLKKHGKDKASSTQFTVTPPKGSNVVEVQEERRFYIYGDLRVVFPQRHSDADEGKLQVEYDSPANPKYFDY</sequence>
<dbReference type="PANTHER" id="PTHR13199:SF11">
    <property type="entry name" value="PROTEIN ATOSSA"/>
    <property type="match status" value="1"/>
</dbReference>
<feature type="compositionally biased region" description="Acidic residues" evidence="1">
    <location>
        <begin position="224"/>
        <end position="239"/>
    </location>
</feature>
<accession>A0A8T0GKK0</accession>
<proteinExistence type="predicted"/>
<feature type="domain" description="Atos-like conserved" evidence="2">
    <location>
        <begin position="464"/>
        <end position="523"/>
    </location>
</feature>
<feature type="region of interest" description="Disordered" evidence="1">
    <location>
        <begin position="206"/>
        <end position="259"/>
    </location>
</feature>
<feature type="region of interest" description="Disordered" evidence="1">
    <location>
        <begin position="837"/>
        <end position="857"/>
    </location>
</feature>
<comment type="caution">
    <text evidence="3">The sequence shown here is derived from an EMBL/GenBank/DDBJ whole genome shotgun (WGS) entry which is preliminary data.</text>
</comment>
<dbReference type="InterPro" id="IPR051506">
    <property type="entry name" value="ATOS_Transcription_Regulators"/>
</dbReference>
<dbReference type="Pfam" id="PF13889">
    <property type="entry name" value="Chromosome_seg"/>
    <property type="match status" value="1"/>
</dbReference>
<reference evidence="3" key="1">
    <citation type="submission" date="2020-06" db="EMBL/GenBank/DDBJ databases">
        <title>WGS assembly of Ceratodon purpureus strain R40.</title>
        <authorList>
            <person name="Carey S.B."/>
            <person name="Jenkins J."/>
            <person name="Shu S."/>
            <person name="Lovell J.T."/>
            <person name="Sreedasyam A."/>
            <person name="Maumus F."/>
            <person name="Tiley G.P."/>
            <person name="Fernandez-Pozo N."/>
            <person name="Barry K."/>
            <person name="Chen C."/>
            <person name="Wang M."/>
            <person name="Lipzen A."/>
            <person name="Daum C."/>
            <person name="Saski C.A."/>
            <person name="Payton A.C."/>
            <person name="Mcbreen J.C."/>
            <person name="Conrad R.E."/>
            <person name="Kollar L.M."/>
            <person name="Olsson S."/>
            <person name="Huttunen S."/>
            <person name="Landis J.B."/>
            <person name="Wickett N.J."/>
            <person name="Johnson M.G."/>
            <person name="Rensing S.A."/>
            <person name="Grimwood J."/>
            <person name="Schmutz J."/>
            <person name="Mcdaniel S.F."/>
        </authorList>
    </citation>
    <scope>NUCLEOTIDE SEQUENCE</scope>
    <source>
        <strain evidence="3">R40</strain>
    </source>
</reference>
<dbReference type="EMBL" id="CM026431">
    <property type="protein sequence ID" value="KAG0560042.1"/>
    <property type="molecule type" value="Genomic_DNA"/>
</dbReference>
<gene>
    <name evidence="3" type="ORF">KC19_10G149900</name>
</gene>
<feature type="region of interest" description="Disordered" evidence="1">
    <location>
        <begin position="736"/>
        <end position="767"/>
    </location>
</feature>
<keyword evidence="4" id="KW-1185">Reference proteome</keyword>
<dbReference type="PANTHER" id="PTHR13199">
    <property type="entry name" value="GH03947P"/>
    <property type="match status" value="1"/>
</dbReference>
<evidence type="ECO:0000313" key="4">
    <source>
        <dbReference type="Proteomes" id="UP000822688"/>
    </source>
</evidence>
<dbReference type="SMART" id="SM01177">
    <property type="entry name" value="DUF4210"/>
    <property type="match status" value="1"/>
</dbReference>
<dbReference type="InterPro" id="IPR025261">
    <property type="entry name" value="Atos-like_cons_dom"/>
</dbReference>
<dbReference type="InterPro" id="IPR033473">
    <property type="entry name" value="Atos-like_C"/>
</dbReference>
<protein>
    <recommendedName>
        <fullName evidence="2">Atos-like conserved domain-containing protein</fullName>
    </recommendedName>
</protein>
<dbReference type="AlphaFoldDB" id="A0A8T0GKK0"/>
<evidence type="ECO:0000313" key="3">
    <source>
        <dbReference type="EMBL" id="KAG0560041.1"/>
    </source>
</evidence>
<dbReference type="Proteomes" id="UP000822688">
    <property type="component" value="Chromosome 10"/>
</dbReference>
<feature type="region of interest" description="Disordered" evidence="1">
    <location>
        <begin position="1"/>
        <end position="92"/>
    </location>
</feature>
<feature type="region of interest" description="Disordered" evidence="1">
    <location>
        <begin position="647"/>
        <end position="691"/>
    </location>
</feature>
<organism evidence="3 4">
    <name type="scientific">Ceratodon purpureus</name>
    <name type="common">Fire moss</name>
    <name type="synonym">Dicranum purpureum</name>
    <dbReference type="NCBI Taxonomy" id="3225"/>
    <lineage>
        <taxon>Eukaryota</taxon>
        <taxon>Viridiplantae</taxon>
        <taxon>Streptophyta</taxon>
        <taxon>Embryophyta</taxon>
        <taxon>Bryophyta</taxon>
        <taxon>Bryophytina</taxon>
        <taxon>Bryopsida</taxon>
        <taxon>Dicranidae</taxon>
        <taxon>Pseudoditrichales</taxon>
        <taxon>Ditrichaceae</taxon>
        <taxon>Ceratodon</taxon>
    </lineage>
</organism>
<feature type="compositionally biased region" description="Polar residues" evidence="1">
    <location>
        <begin position="669"/>
        <end position="689"/>
    </location>
</feature>
<evidence type="ECO:0000259" key="2">
    <source>
        <dbReference type="SMART" id="SM01177"/>
    </source>
</evidence>
<name>A0A8T0GKK0_CERPU</name>